<dbReference type="Proteomes" id="UP000198756">
    <property type="component" value="Unassembled WGS sequence"/>
</dbReference>
<dbReference type="InterPro" id="IPR011004">
    <property type="entry name" value="Trimer_LpxA-like_sf"/>
</dbReference>
<dbReference type="Gene3D" id="3.40.1390.10">
    <property type="entry name" value="MurE/MurF, N-terminal domain"/>
    <property type="match status" value="1"/>
</dbReference>
<evidence type="ECO:0000259" key="8">
    <source>
        <dbReference type="Pfam" id="PF04613"/>
    </source>
</evidence>
<dbReference type="InterPro" id="IPR018357">
    <property type="entry name" value="Hexapep_transf_CS"/>
</dbReference>
<comment type="pathway">
    <text evidence="7">Bacterial outer membrane biogenesis; LPS lipid A biosynthesis.</text>
</comment>
<dbReference type="PROSITE" id="PS00101">
    <property type="entry name" value="HEXAPEP_TRANSFERASES"/>
    <property type="match status" value="1"/>
</dbReference>
<keyword evidence="5 7" id="KW-0443">Lipid metabolism</keyword>
<keyword evidence="6 7" id="KW-0012">Acyltransferase</keyword>
<comment type="subunit">
    <text evidence="7">Homotrimer.</text>
</comment>
<dbReference type="GO" id="GO:0009245">
    <property type="term" value="P:lipid A biosynthetic process"/>
    <property type="evidence" value="ECO:0007669"/>
    <property type="project" value="UniProtKB-UniRule"/>
</dbReference>
<name>A0A1G5YKM8_9BACT</name>
<evidence type="ECO:0000256" key="7">
    <source>
        <dbReference type="HAMAP-Rule" id="MF_00523"/>
    </source>
</evidence>
<evidence type="ECO:0000256" key="4">
    <source>
        <dbReference type="ARBA" id="ARBA00022737"/>
    </source>
</evidence>
<dbReference type="NCBIfam" id="NF002060">
    <property type="entry name" value="PRK00892.1"/>
    <property type="match status" value="1"/>
</dbReference>
<dbReference type="NCBIfam" id="TIGR01853">
    <property type="entry name" value="lipid_A_lpxD"/>
    <property type="match status" value="1"/>
</dbReference>
<evidence type="ECO:0000256" key="3">
    <source>
        <dbReference type="ARBA" id="ARBA00022679"/>
    </source>
</evidence>
<dbReference type="PANTHER" id="PTHR43378:SF2">
    <property type="entry name" value="UDP-3-O-ACYLGLUCOSAMINE N-ACYLTRANSFERASE 1, MITOCHONDRIAL-RELATED"/>
    <property type="match status" value="1"/>
</dbReference>
<dbReference type="HAMAP" id="MF_00523">
    <property type="entry name" value="LpxD"/>
    <property type="match status" value="1"/>
</dbReference>
<dbReference type="GO" id="GO:0103118">
    <property type="term" value="F:UDP-3-O-[(3R)-3-hydroxyacyl]-glucosamine N-acyltransferase activity"/>
    <property type="evidence" value="ECO:0007669"/>
    <property type="project" value="UniProtKB-EC"/>
</dbReference>
<dbReference type="SUPFAM" id="SSF51161">
    <property type="entry name" value="Trimeric LpxA-like enzymes"/>
    <property type="match status" value="1"/>
</dbReference>
<dbReference type="EC" id="2.3.1.191" evidence="7"/>
<evidence type="ECO:0000313" key="10">
    <source>
        <dbReference type="Proteomes" id="UP000198756"/>
    </source>
</evidence>
<evidence type="ECO:0000256" key="5">
    <source>
        <dbReference type="ARBA" id="ARBA00023098"/>
    </source>
</evidence>
<proteinExistence type="inferred from homology"/>
<dbReference type="Pfam" id="PF00132">
    <property type="entry name" value="Hexapep"/>
    <property type="match status" value="3"/>
</dbReference>
<keyword evidence="4 7" id="KW-0677">Repeat</keyword>
<organism evidence="9 10">
    <name type="scientific">Algoriphagus alkaliphilus</name>
    <dbReference type="NCBI Taxonomy" id="279824"/>
    <lineage>
        <taxon>Bacteria</taxon>
        <taxon>Pseudomonadati</taxon>
        <taxon>Bacteroidota</taxon>
        <taxon>Cytophagia</taxon>
        <taxon>Cytophagales</taxon>
        <taxon>Cyclobacteriaceae</taxon>
        <taxon>Algoriphagus</taxon>
    </lineage>
</organism>
<dbReference type="UniPathway" id="UPA00973"/>
<evidence type="ECO:0000256" key="1">
    <source>
        <dbReference type="ARBA" id="ARBA00022516"/>
    </source>
</evidence>
<comment type="catalytic activity">
    <reaction evidence="7">
        <text>a UDP-3-O-[(3R)-3-hydroxyacyl]-alpha-D-glucosamine + a (3R)-hydroxyacyl-[ACP] = a UDP-2-N,3-O-bis[(3R)-3-hydroxyacyl]-alpha-D-glucosamine + holo-[ACP] + H(+)</text>
        <dbReference type="Rhea" id="RHEA:53836"/>
        <dbReference type="Rhea" id="RHEA-COMP:9685"/>
        <dbReference type="Rhea" id="RHEA-COMP:9945"/>
        <dbReference type="ChEBI" id="CHEBI:15378"/>
        <dbReference type="ChEBI" id="CHEBI:64479"/>
        <dbReference type="ChEBI" id="CHEBI:78827"/>
        <dbReference type="ChEBI" id="CHEBI:137740"/>
        <dbReference type="ChEBI" id="CHEBI:137748"/>
        <dbReference type="EC" id="2.3.1.191"/>
    </reaction>
</comment>
<reference evidence="10" key="1">
    <citation type="submission" date="2016-10" db="EMBL/GenBank/DDBJ databases">
        <authorList>
            <person name="Varghese N."/>
            <person name="Submissions S."/>
        </authorList>
    </citation>
    <scope>NUCLEOTIDE SEQUENCE [LARGE SCALE GENOMIC DNA]</scope>
    <source>
        <strain evidence="10">DSM 22703</strain>
    </source>
</reference>
<keyword evidence="3 7" id="KW-0808">Transferase</keyword>
<dbReference type="InterPro" id="IPR020573">
    <property type="entry name" value="UDP_GlcNAc_AcTrfase_non-rep"/>
</dbReference>
<dbReference type="RefSeq" id="WP_092730590.1">
    <property type="nucleotide sequence ID" value="NZ_FMXE01000017.1"/>
</dbReference>
<keyword evidence="1 7" id="KW-0444">Lipid biosynthesis</keyword>
<dbReference type="GO" id="GO:0016410">
    <property type="term" value="F:N-acyltransferase activity"/>
    <property type="evidence" value="ECO:0007669"/>
    <property type="project" value="InterPro"/>
</dbReference>
<dbReference type="STRING" id="279824.SAMN03080617_02584"/>
<comment type="function">
    <text evidence="7">Catalyzes the N-acylation of UDP-3-O-acylglucosamine using 3-hydroxyacyl-ACP as the acyl donor. Is involved in the biosynthesis of lipid A, a phosphorylated glycolipid that anchors the lipopolysaccharide to the outer membrane of the cell.</text>
</comment>
<dbReference type="GO" id="GO:0016020">
    <property type="term" value="C:membrane"/>
    <property type="evidence" value="ECO:0007669"/>
    <property type="project" value="GOC"/>
</dbReference>
<accession>A0A1G5YKM8</accession>
<dbReference type="Pfam" id="PF04613">
    <property type="entry name" value="LpxD"/>
    <property type="match status" value="1"/>
</dbReference>
<dbReference type="CDD" id="cd03352">
    <property type="entry name" value="LbH_LpxD"/>
    <property type="match status" value="1"/>
</dbReference>
<dbReference type="EMBL" id="FMXE01000017">
    <property type="protein sequence ID" value="SDA82487.1"/>
    <property type="molecule type" value="Genomic_DNA"/>
</dbReference>
<dbReference type="AlphaFoldDB" id="A0A1G5YKM8"/>
<protein>
    <recommendedName>
        <fullName evidence="7">UDP-3-O-acylglucosamine N-acyltransferase</fullName>
        <ecNumber evidence="7">2.3.1.191</ecNumber>
    </recommendedName>
</protein>
<feature type="domain" description="UDP-3-O-[3-hydroxymyristoyl] glucosamine N-acyltransferase non-repeat region" evidence="8">
    <location>
        <begin position="22"/>
        <end position="89"/>
    </location>
</feature>
<dbReference type="OrthoDB" id="9784739at2"/>
<evidence type="ECO:0000313" key="9">
    <source>
        <dbReference type="EMBL" id="SDA82487.1"/>
    </source>
</evidence>
<sequence>MEFTVGQLAALLEGKAEGDENQTVNRLDKIQDGKSGGISFLANEKYEYFLYETDSTAVIVSEDFIPTKSYKTTLIRVKDAYAGFTKLLEAYTQFTKAMVVGVEEPSFIHPSSVIGENCYRGAFSYIGKNCQLGQNVKIHPQAFIGNNVKMGDNCIIHSGVKINTDTQIGNNCEILPGAVIGADGFGFAPQPDGTFKAIPQIGNVILEDDVRIGSNTTIDCATMGSTIIRKGVKIDNQVHIAHNVIIGENTVIAAQTGISGSTEIGKNCVIAGKAGIVGHIKIADHTTIGANTGISKSIKKSGQTLFGYMSMDLKDFLRSYALFKNLDGLEKRIKELEKKG</sequence>
<comment type="similarity">
    <text evidence="7">Belongs to the transferase hexapeptide repeat family. LpxD subfamily.</text>
</comment>
<dbReference type="Gene3D" id="2.160.10.10">
    <property type="entry name" value="Hexapeptide repeat proteins"/>
    <property type="match status" value="1"/>
</dbReference>
<feature type="active site" description="Proton acceptor" evidence="7">
    <location>
        <position position="242"/>
    </location>
</feature>
<evidence type="ECO:0000256" key="6">
    <source>
        <dbReference type="ARBA" id="ARBA00023315"/>
    </source>
</evidence>
<keyword evidence="2 7" id="KW-0441">Lipid A biosynthesis</keyword>
<dbReference type="PANTHER" id="PTHR43378">
    <property type="entry name" value="UDP-3-O-ACYLGLUCOSAMINE N-ACYLTRANSFERASE"/>
    <property type="match status" value="1"/>
</dbReference>
<keyword evidence="10" id="KW-1185">Reference proteome</keyword>
<dbReference type="InterPro" id="IPR001451">
    <property type="entry name" value="Hexapep"/>
</dbReference>
<evidence type="ECO:0000256" key="2">
    <source>
        <dbReference type="ARBA" id="ARBA00022556"/>
    </source>
</evidence>
<dbReference type="InterPro" id="IPR007691">
    <property type="entry name" value="LpxD"/>
</dbReference>
<gene>
    <name evidence="7" type="primary">lpxD</name>
    <name evidence="9" type="ORF">SAMN03080617_02584</name>
</gene>